<evidence type="ECO:0000256" key="1">
    <source>
        <dbReference type="SAM" id="Phobius"/>
    </source>
</evidence>
<proteinExistence type="predicted"/>
<dbReference type="EMBL" id="JAPMOS010000008">
    <property type="protein sequence ID" value="KAJ4461364.1"/>
    <property type="molecule type" value="Genomic_DNA"/>
</dbReference>
<evidence type="ECO:0000313" key="2">
    <source>
        <dbReference type="EMBL" id="KAJ4461364.1"/>
    </source>
</evidence>
<dbReference type="Proteomes" id="UP001141327">
    <property type="component" value="Unassembled WGS sequence"/>
</dbReference>
<protein>
    <submittedName>
        <fullName evidence="2">Uncharacterized protein</fullName>
    </submittedName>
</protein>
<dbReference type="Gene3D" id="3.40.50.300">
    <property type="entry name" value="P-loop containing nucleotide triphosphate hydrolases"/>
    <property type="match status" value="1"/>
</dbReference>
<feature type="transmembrane region" description="Helical" evidence="1">
    <location>
        <begin position="12"/>
        <end position="33"/>
    </location>
</feature>
<organism evidence="2 3">
    <name type="scientific">Paratrimastix pyriformis</name>
    <dbReference type="NCBI Taxonomy" id="342808"/>
    <lineage>
        <taxon>Eukaryota</taxon>
        <taxon>Metamonada</taxon>
        <taxon>Preaxostyla</taxon>
        <taxon>Paratrimastigidae</taxon>
        <taxon>Paratrimastix</taxon>
    </lineage>
</organism>
<gene>
    <name evidence="2" type="ORF">PAPYR_2420</name>
</gene>
<keyword evidence="1" id="KW-1133">Transmembrane helix</keyword>
<evidence type="ECO:0000313" key="3">
    <source>
        <dbReference type="Proteomes" id="UP001141327"/>
    </source>
</evidence>
<keyword evidence="3" id="KW-1185">Reference proteome</keyword>
<dbReference type="InterPro" id="IPR027417">
    <property type="entry name" value="P-loop_NTPase"/>
</dbReference>
<sequence>MHSAQPTEFQEIVIAFAISGLGFLAYHLFFSLCEKHHRSKLSKPIVESPPLDGNPPSVSVKVIVEGDCKWENVLVDAPGDGDMETRARSIRHRTRIPASAAAIWGRADGDPVHVLGSPQDQSGGERSNWARQYYRAQVALICFDLNDPCGLESARRAHRSLLLGVNRSGGPRPVMVLVGLKGDLDHRVSLSAIGANGRSPPVALLVCWGHGVGGSLCAELGGLEAFLVSAKTGDGAPELLEYITRTTVEGNRSLFRG</sequence>
<comment type="caution">
    <text evidence="2">The sequence shown here is derived from an EMBL/GenBank/DDBJ whole genome shotgun (WGS) entry which is preliminary data.</text>
</comment>
<dbReference type="SUPFAM" id="SSF52540">
    <property type="entry name" value="P-loop containing nucleoside triphosphate hydrolases"/>
    <property type="match status" value="1"/>
</dbReference>
<reference evidence="2" key="1">
    <citation type="journal article" date="2022" name="bioRxiv">
        <title>Genomics of Preaxostyla Flagellates Illuminates Evolutionary Transitions and the Path Towards Mitochondrial Loss.</title>
        <authorList>
            <person name="Novak L.V.F."/>
            <person name="Treitli S.C."/>
            <person name="Pyrih J."/>
            <person name="Halakuc P."/>
            <person name="Pipaliya S.V."/>
            <person name="Vacek V."/>
            <person name="Brzon O."/>
            <person name="Soukal P."/>
            <person name="Eme L."/>
            <person name="Dacks J.B."/>
            <person name="Karnkowska A."/>
            <person name="Elias M."/>
            <person name="Hampl V."/>
        </authorList>
    </citation>
    <scope>NUCLEOTIDE SEQUENCE</scope>
    <source>
        <strain evidence="2">RCP-MX</strain>
    </source>
</reference>
<accession>A0ABQ8UQC5</accession>
<keyword evidence="1" id="KW-0812">Transmembrane</keyword>
<name>A0ABQ8UQC5_9EUKA</name>
<keyword evidence="1" id="KW-0472">Membrane</keyword>